<name>A0A6A6YJ87_9PEZI</name>
<reference evidence="3" key="2">
    <citation type="submission" date="2020-04" db="EMBL/GenBank/DDBJ databases">
        <authorList>
            <consortium name="NCBI Genome Project"/>
        </authorList>
    </citation>
    <scope>NUCLEOTIDE SEQUENCE</scope>
    <source>
        <strain evidence="3">CBS 304.34</strain>
    </source>
</reference>
<reference evidence="3" key="3">
    <citation type="submission" date="2025-04" db="UniProtKB">
        <authorList>
            <consortium name="RefSeq"/>
        </authorList>
    </citation>
    <scope>IDENTIFICATION</scope>
    <source>
        <strain evidence="3">CBS 304.34</strain>
    </source>
</reference>
<dbReference type="RefSeq" id="XP_033575880.1">
    <property type="nucleotide sequence ID" value="XM_033722115.1"/>
</dbReference>
<dbReference type="AlphaFoldDB" id="A0A6A6YJ87"/>
<reference evidence="1 3" key="1">
    <citation type="journal article" date="2020" name="Stud. Mycol.">
        <title>101 Dothideomycetes genomes: a test case for predicting lifestyles and emergence of pathogens.</title>
        <authorList>
            <person name="Haridas S."/>
            <person name="Albert R."/>
            <person name="Binder M."/>
            <person name="Bloem J."/>
            <person name="Labutti K."/>
            <person name="Salamov A."/>
            <person name="Andreopoulos B."/>
            <person name="Baker S."/>
            <person name="Barry K."/>
            <person name="Bills G."/>
            <person name="Bluhm B."/>
            <person name="Cannon C."/>
            <person name="Castanera R."/>
            <person name="Culley D."/>
            <person name="Daum C."/>
            <person name="Ezra D."/>
            <person name="Gonzalez J."/>
            <person name="Henrissat B."/>
            <person name="Kuo A."/>
            <person name="Liang C."/>
            <person name="Lipzen A."/>
            <person name="Lutzoni F."/>
            <person name="Magnuson J."/>
            <person name="Mondo S."/>
            <person name="Nolan M."/>
            <person name="Ohm R."/>
            <person name="Pangilinan J."/>
            <person name="Park H.-J."/>
            <person name="Ramirez L."/>
            <person name="Alfaro M."/>
            <person name="Sun H."/>
            <person name="Tritt A."/>
            <person name="Yoshinaga Y."/>
            <person name="Zwiers L.-H."/>
            <person name="Turgeon B."/>
            <person name="Goodwin S."/>
            <person name="Spatafora J."/>
            <person name="Crous P."/>
            <person name="Grigoriev I."/>
        </authorList>
    </citation>
    <scope>NUCLEOTIDE SEQUENCE</scope>
    <source>
        <strain evidence="1 3">CBS 304.34</strain>
    </source>
</reference>
<gene>
    <name evidence="1 3" type="ORF">BDZ99DRAFT_477416</name>
</gene>
<evidence type="ECO:0000313" key="3">
    <source>
        <dbReference type="RefSeq" id="XP_033575880.1"/>
    </source>
</evidence>
<sequence>MASDTNTIKYTSTYANPDQLEPPVFKAQLQSDIASTSSKNLNPSSPIWNTLHALVDQAVLNDAHALTAAAINLLHTADPTLILAARASPKSLARFATKASFGSHDKHGNPSDSAWKAVNDFIAMRMPARVPEMTLRQRQASRGRGRQARRKVVCLEDGEDSTSTCASAPKDLCCFVYAWLPAVGSIMEVQVNHPFASFTFARDSLLREHPERKGELVDMWDEGLYGAVGDALRRSEGPEEEDKAAVREKVAKAYETKTKDVAVFEILEAETLL</sequence>
<dbReference type="Proteomes" id="UP000504636">
    <property type="component" value="Unplaced"/>
</dbReference>
<organism evidence="1">
    <name type="scientific">Mytilinidion resinicola</name>
    <dbReference type="NCBI Taxonomy" id="574789"/>
    <lineage>
        <taxon>Eukaryota</taxon>
        <taxon>Fungi</taxon>
        <taxon>Dikarya</taxon>
        <taxon>Ascomycota</taxon>
        <taxon>Pezizomycotina</taxon>
        <taxon>Dothideomycetes</taxon>
        <taxon>Pleosporomycetidae</taxon>
        <taxon>Mytilinidiales</taxon>
        <taxon>Mytilinidiaceae</taxon>
        <taxon>Mytilinidion</taxon>
    </lineage>
</organism>
<protein>
    <submittedName>
        <fullName evidence="1 3">Uncharacterized protein</fullName>
    </submittedName>
</protein>
<dbReference type="GeneID" id="54463008"/>
<accession>A0A6A6YJ87</accession>
<keyword evidence="2" id="KW-1185">Reference proteome</keyword>
<proteinExistence type="predicted"/>
<evidence type="ECO:0000313" key="1">
    <source>
        <dbReference type="EMBL" id="KAF2808916.1"/>
    </source>
</evidence>
<evidence type="ECO:0000313" key="2">
    <source>
        <dbReference type="Proteomes" id="UP000504636"/>
    </source>
</evidence>
<dbReference type="OrthoDB" id="10399794at2759"/>
<dbReference type="EMBL" id="MU003702">
    <property type="protein sequence ID" value="KAF2808916.1"/>
    <property type="molecule type" value="Genomic_DNA"/>
</dbReference>